<dbReference type="Pfam" id="PF12833">
    <property type="entry name" value="HTH_18"/>
    <property type="match status" value="1"/>
</dbReference>
<dbReference type="GO" id="GO:0003700">
    <property type="term" value="F:DNA-binding transcription factor activity"/>
    <property type="evidence" value="ECO:0007669"/>
    <property type="project" value="InterPro"/>
</dbReference>
<dbReference type="SUPFAM" id="SSF46689">
    <property type="entry name" value="Homeodomain-like"/>
    <property type="match status" value="1"/>
</dbReference>
<proteinExistence type="predicted"/>
<dbReference type="SMART" id="SM00342">
    <property type="entry name" value="HTH_ARAC"/>
    <property type="match status" value="1"/>
</dbReference>
<feature type="domain" description="HTH araC/xylS-type" evidence="4">
    <location>
        <begin position="183"/>
        <end position="281"/>
    </location>
</feature>
<dbReference type="InterPro" id="IPR020449">
    <property type="entry name" value="Tscrpt_reg_AraC-type_HTH"/>
</dbReference>
<dbReference type="Proteomes" id="UP000318010">
    <property type="component" value="Unassembled WGS sequence"/>
</dbReference>
<dbReference type="Gene3D" id="1.10.10.60">
    <property type="entry name" value="Homeodomain-like"/>
    <property type="match status" value="1"/>
</dbReference>
<dbReference type="PROSITE" id="PS01124">
    <property type="entry name" value="HTH_ARAC_FAMILY_2"/>
    <property type="match status" value="1"/>
</dbReference>
<organism evidence="5 6">
    <name type="scientific">Mucilaginibacter achroorhodeus</name>
    <dbReference type="NCBI Taxonomy" id="2599294"/>
    <lineage>
        <taxon>Bacteria</taxon>
        <taxon>Pseudomonadati</taxon>
        <taxon>Bacteroidota</taxon>
        <taxon>Sphingobacteriia</taxon>
        <taxon>Sphingobacteriales</taxon>
        <taxon>Sphingobacteriaceae</taxon>
        <taxon>Mucilaginibacter</taxon>
    </lineage>
</organism>
<gene>
    <name evidence="5" type="ORF">FPZ42_02280</name>
</gene>
<dbReference type="InterPro" id="IPR009057">
    <property type="entry name" value="Homeodomain-like_sf"/>
</dbReference>
<dbReference type="EMBL" id="VOEI01000001">
    <property type="protein sequence ID" value="TWR28063.1"/>
    <property type="molecule type" value="Genomic_DNA"/>
</dbReference>
<dbReference type="OrthoDB" id="2585681at2"/>
<evidence type="ECO:0000313" key="6">
    <source>
        <dbReference type="Proteomes" id="UP000318010"/>
    </source>
</evidence>
<dbReference type="SUPFAM" id="SSF51215">
    <property type="entry name" value="Regulatory protein AraC"/>
    <property type="match status" value="1"/>
</dbReference>
<dbReference type="GO" id="GO:0043565">
    <property type="term" value="F:sequence-specific DNA binding"/>
    <property type="evidence" value="ECO:0007669"/>
    <property type="project" value="InterPro"/>
</dbReference>
<evidence type="ECO:0000256" key="1">
    <source>
        <dbReference type="ARBA" id="ARBA00023015"/>
    </source>
</evidence>
<dbReference type="InterPro" id="IPR037923">
    <property type="entry name" value="HTH-like"/>
</dbReference>
<dbReference type="InterPro" id="IPR018060">
    <property type="entry name" value="HTH_AraC"/>
</dbReference>
<dbReference type="RefSeq" id="WP_146268871.1">
    <property type="nucleotide sequence ID" value="NZ_VOEI01000001.1"/>
</dbReference>
<evidence type="ECO:0000256" key="3">
    <source>
        <dbReference type="ARBA" id="ARBA00023163"/>
    </source>
</evidence>
<keyword evidence="3" id="KW-0804">Transcription</keyword>
<sequence length="284" mass="32758">MKDIPLHQLKERATTGLEMWRYYAGDMDDDDQAPLGAHRDDHYIFFLIEEGSASLMIDFTEVVFHHQTLYYVLPGQVHQSLGYNEARGWFIAVDTMLVPPDYRKVFEGSLALQQPHALNNDQMQQCRSLLEVLLQRCQEKDSVPFNLSVTHSLLQAFIGMVAGCYSCAANPIVQSTRPMEIVQQFKRVLIDNIHTIKSPSAYADMLRVSESYLNESLKKVTGMSVSYWILNEVVLEAKRLLYYSELNVKEIAHKLGYDDHTYFSRIFKKSENITPLSFRASYRK</sequence>
<dbReference type="PANTHER" id="PTHR43280:SF28">
    <property type="entry name" value="HTH-TYPE TRANSCRIPTIONAL ACTIVATOR RHAS"/>
    <property type="match status" value="1"/>
</dbReference>
<accession>A0A563U9V5</accession>
<evidence type="ECO:0000259" key="4">
    <source>
        <dbReference type="PROSITE" id="PS01124"/>
    </source>
</evidence>
<comment type="caution">
    <text evidence="5">The sequence shown here is derived from an EMBL/GenBank/DDBJ whole genome shotgun (WGS) entry which is preliminary data.</text>
</comment>
<dbReference type="PRINTS" id="PR00032">
    <property type="entry name" value="HTHARAC"/>
</dbReference>
<name>A0A563U9V5_9SPHI</name>
<evidence type="ECO:0000313" key="5">
    <source>
        <dbReference type="EMBL" id="TWR28063.1"/>
    </source>
</evidence>
<protein>
    <submittedName>
        <fullName evidence="5">Helix-turn-helix domain-containing protein</fullName>
    </submittedName>
</protein>
<dbReference type="PANTHER" id="PTHR43280">
    <property type="entry name" value="ARAC-FAMILY TRANSCRIPTIONAL REGULATOR"/>
    <property type="match status" value="1"/>
</dbReference>
<keyword evidence="6" id="KW-1185">Reference proteome</keyword>
<reference evidence="5 6" key="1">
    <citation type="submission" date="2019-07" db="EMBL/GenBank/DDBJ databases">
        <authorList>
            <person name="Kim J."/>
        </authorList>
    </citation>
    <scope>NUCLEOTIDE SEQUENCE [LARGE SCALE GENOMIC DNA]</scope>
    <source>
        <strain evidence="5 6">MJ1a</strain>
    </source>
</reference>
<evidence type="ECO:0000256" key="2">
    <source>
        <dbReference type="ARBA" id="ARBA00023125"/>
    </source>
</evidence>
<keyword evidence="2" id="KW-0238">DNA-binding</keyword>
<keyword evidence="1" id="KW-0805">Transcription regulation</keyword>
<dbReference type="AlphaFoldDB" id="A0A563U9V5"/>